<protein>
    <submittedName>
        <fullName evidence="1">Uncharacterized protein</fullName>
    </submittedName>
</protein>
<reference evidence="1" key="1">
    <citation type="journal article" date="2015" name="Nature">
        <title>Complex archaea that bridge the gap between prokaryotes and eukaryotes.</title>
        <authorList>
            <person name="Spang A."/>
            <person name="Saw J.H."/>
            <person name="Jorgensen S.L."/>
            <person name="Zaremba-Niedzwiedzka K."/>
            <person name="Martijn J."/>
            <person name="Lind A.E."/>
            <person name="van Eijk R."/>
            <person name="Schleper C."/>
            <person name="Guy L."/>
            <person name="Ettema T.J."/>
        </authorList>
    </citation>
    <scope>NUCLEOTIDE SEQUENCE</scope>
</reference>
<proteinExistence type="predicted"/>
<sequence length="98" mass="11130">MWEDRLSVMAIGKVKLDAERAPTFTDDTQQGYKIGSEWFDVINKRQYVYLDNQADTAVWVETTRAGVGTTPSGNKRVESLYVTPDDKLQVEFEDTPVP</sequence>
<comment type="caution">
    <text evidence="1">The sequence shown here is derived from an EMBL/GenBank/DDBJ whole genome shotgun (WGS) entry which is preliminary data.</text>
</comment>
<name>A0A0F9H084_9ZZZZ</name>
<gene>
    <name evidence="1" type="ORF">LCGC14_2122000</name>
</gene>
<dbReference type="AlphaFoldDB" id="A0A0F9H084"/>
<evidence type="ECO:0000313" key="1">
    <source>
        <dbReference type="EMBL" id="KKL68742.1"/>
    </source>
</evidence>
<organism evidence="1">
    <name type="scientific">marine sediment metagenome</name>
    <dbReference type="NCBI Taxonomy" id="412755"/>
    <lineage>
        <taxon>unclassified sequences</taxon>
        <taxon>metagenomes</taxon>
        <taxon>ecological metagenomes</taxon>
    </lineage>
</organism>
<accession>A0A0F9H084</accession>
<dbReference type="EMBL" id="LAZR01026440">
    <property type="protein sequence ID" value="KKL68742.1"/>
    <property type="molecule type" value="Genomic_DNA"/>
</dbReference>